<keyword evidence="2" id="KW-0238">DNA-binding</keyword>
<dbReference type="GO" id="GO:0005634">
    <property type="term" value="C:nucleus"/>
    <property type="evidence" value="ECO:0007669"/>
    <property type="project" value="UniProtKB-SubCell"/>
</dbReference>
<dbReference type="GO" id="GO:0003700">
    <property type="term" value="F:DNA-binding transcription factor activity"/>
    <property type="evidence" value="ECO:0007669"/>
    <property type="project" value="InterPro"/>
</dbReference>
<dbReference type="InterPro" id="IPR002418">
    <property type="entry name" value="Tscrpt_reg_Myc"/>
</dbReference>
<feature type="compositionally biased region" description="Basic and acidic residues" evidence="5">
    <location>
        <begin position="369"/>
        <end position="381"/>
    </location>
</feature>
<reference evidence="7 8" key="1">
    <citation type="submission" date="2021-07" db="EMBL/GenBank/DDBJ databases">
        <authorList>
            <person name="Imarazene B."/>
            <person name="Zahm M."/>
            <person name="Klopp C."/>
            <person name="Cabau C."/>
            <person name="Beille S."/>
            <person name="Jouanno E."/>
            <person name="Castinel A."/>
            <person name="Lluch J."/>
            <person name="Gil L."/>
            <person name="Kuchtly C."/>
            <person name="Lopez Roques C."/>
            <person name="Donnadieu C."/>
            <person name="Parrinello H."/>
            <person name="Journot L."/>
            <person name="Du K."/>
            <person name="Schartl M."/>
            <person name="Retaux S."/>
            <person name="Guiguen Y."/>
        </authorList>
    </citation>
    <scope>NUCLEOTIDE SEQUENCE [LARGE SCALE GENOMIC DNA]</scope>
    <source>
        <strain evidence="7">Pach_M1</strain>
        <tissue evidence="7">Testis</tissue>
    </source>
</reference>
<feature type="region of interest" description="Disordered" evidence="5">
    <location>
        <begin position="248"/>
        <end position="381"/>
    </location>
</feature>
<organism evidence="7 8">
    <name type="scientific">Astyanax mexicanus</name>
    <name type="common">Blind cave fish</name>
    <name type="synonym">Astyanax fasciatus mexicanus</name>
    <dbReference type="NCBI Taxonomy" id="7994"/>
    <lineage>
        <taxon>Eukaryota</taxon>
        <taxon>Metazoa</taxon>
        <taxon>Chordata</taxon>
        <taxon>Craniata</taxon>
        <taxon>Vertebrata</taxon>
        <taxon>Euteleostomi</taxon>
        <taxon>Actinopterygii</taxon>
        <taxon>Neopterygii</taxon>
        <taxon>Teleostei</taxon>
        <taxon>Ostariophysi</taxon>
        <taxon>Characiformes</taxon>
        <taxon>Characoidei</taxon>
        <taxon>Acestrorhamphidae</taxon>
        <taxon>Acestrorhamphinae</taxon>
        <taxon>Astyanax</taxon>
    </lineage>
</organism>
<proteinExistence type="predicted"/>
<dbReference type="InterPro" id="IPR036638">
    <property type="entry name" value="HLH_DNA-bd_sf"/>
</dbReference>
<dbReference type="AlphaFoldDB" id="A0A8T2LVK9"/>
<dbReference type="GO" id="GO:0003677">
    <property type="term" value="F:DNA binding"/>
    <property type="evidence" value="ECO:0007669"/>
    <property type="project" value="UniProtKB-KW"/>
</dbReference>
<feature type="compositionally biased region" description="Low complexity" evidence="5">
    <location>
        <begin position="348"/>
        <end position="363"/>
    </location>
</feature>
<protein>
    <submittedName>
        <fullName evidence="7">Protein L-Myc-1a-like isoform X1</fullName>
    </submittedName>
</protein>
<evidence type="ECO:0000256" key="3">
    <source>
        <dbReference type="ARBA" id="ARBA00023242"/>
    </source>
</evidence>
<keyword evidence="3" id="KW-0539">Nucleus</keyword>
<gene>
    <name evidence="7" type="primary">MYCL1A</name>
    <name evidence="7" type="ORF">AMEX_G9430</name>
</gene>
<dbReference type="Pfam" id="PF01056">
    <property type="entry name" value="Myc_N"/>
    <property type="match status" value="1"/>
</dbReference>
<dbReference type="FunFam" id="4.10.280.10:FF:000019">
    <property type="entry name" value="Myc proto-oncogene protein"/>
    <property type="match status" value="1"/>
</dbReference>
<evidence type="ECO:0000313" key="7">
    <source>
        <dbReference type="EMBL" id="KAG9274964.1"/>
    </source>
</evidence>
<dbReference type="Gene3D" id="4.10.280.10">
    <property type="entry name" value="Helix-loop-helix DNA-binding domain"/>
    <property type="match status" value="1"/>
</dbReference>
<feature type="compositionally biased region" description="Basic residues" evidence="5">
    <location>
        <begin position="306"/>
        <end position="318"/>
    </location>
</feature>
<evidence type="ECO:0000259" key="6">
    <source>
        <dbReference type="PROSITE" id="PS50888"/>
    </source>
</evidence>
<dbReference type="InterPro" id="IPR012682">
    <property type="entry name" value="Tscrpt_reg_Myc_N"/>
</dbReference>
<comment type="caution">
    <text evidence="7">The sequence shown here is derived from an EMBL/GenBank/DDBJ whole genome shotgun (WGS) entry which is preliminary data.</text>
</comment>
<dbReference type="Pfam" id="PF00010">
    <property type="entry name" value="HLH"/>
    <property type="match status" value="1"/>
</dbReference>
<evidence type="ECO:0000313" key="8">
    <source>
        <dbReference type="Proteomes" id="UP000752171"/>
    </source>
</evidence>
<accession>A0A8T2LVK9</accession>
<dbReference type="PANTHER" id="PTHR45851">
    <property type="entry name" value="MYC PROTO-ONCOGENE"/>
    <property type="match status" value="1"/>
</dbReference>
<evidence type="ECO:0000256" key="4">
    <source>
        <dbReference type="ARBA" id="ARBA00025872"/>
    </source>
</evidence>
<evidence type="ECO:0000256" key="1">
    <source>
        <dbReference type="ARBA" id="ARBA00004123"/>
    </source>
</evidence>
<dbReference type="GO" id="GO:0002244">
    <property type="term" value="P:hematopoietic progenitor cell differentiation"/>
    <property type="evidence" value="ECO:0007669"/>
    <property type="project" value="UniProtKB-ARBA"/>
</dbReference>
<evidence type="ECO:0000256" key="2">
    <source>
        <dbReference type="ARBA" id="ARBA00023125"/>
    </source>
</evidence>
<comment type="subunit">
    <text evidence="4">Efficient DNA binding requires dimerization with another bHLH protein. Binds DNA as a heterodimer with MAX.</text>
</comment>
<feature type="domain" description="BHLH" evidence="6">
    <location>
        <begin position="368"/>
        <end position="420"/>
    </location>
</feature>
<dbReference type="Proteomes" id="UP000752171">
    <property type="component" value="Unassembled WGS sequence"/>
</dbReference>
<comment type="subcellular location">
    <subcellularLocation>
        <location evidence="1">Nucleus</location>
    </subcellularLocation>
</comment>
<evidence type="ECO:0000256" key="5">
    <source>
        <dbReference type="SAM" id="MobiDB-lite"/>
    </source>
</evidence>
<dbReference type="PROSITE" id="PS50888">
    <property type="entry name" value="BHLH"/>
    <property type="match status" value="1"/>
</dbReference>
<name>A0A8T2LVK9_ASTMX</name>
<dbReference type="PRINTS" id="PR00044">
    <property type="entry name" value="LEUZIPPRMYC"/>
</dbReference>
<dbReference type="SUPFAM" id="SSF47459">
    <property type="entry name" value="HLH, helix-loop-helix DNA-binding domain"/>
    <property type="match status" value="1"/>
</dbReference>
<dbReference type="InterPro" id="IPR011598">
    <property type="entry name" value="bHLH_dom"/>
</dbReference>
<sequence>MGRGGTNGPNGRNHMRRRAWSCRYVGVACATPATQRRSCWREKCVRGVGRDARAGAFFCLLLFLSRRAAVRPAAARAHSSTHEPLVKLAPRLGCAMAPDQIWPMELEAQQHYFYYDGLDTGEDFYKSTAPSEDIWKKFELLPTPPVSPSRFELECPGWMALKPSFEEDYGSSYDLELEPLDVLANLSSIVLKDCMWSGLASQQLEKVTRDAKAVPMMRTQRVAPATAHTYSSPATQCVNPAAVLSLPGHHGKKTASGSSGSDSHSDSSDDDEIDVVTVDNRPKRGRPPGRRTPVTIAVSADPHGPCPKHFHISLHRQQHNYAAPSPESDHEEEDHLEPEEKRARLECSSSSSSSSPLSSPTSSDSEDATEQRRNFLERKRRDNLRSRFQALRGEIPGLSECAKTSKVAILTRATEYLTQLRACERRQNQERKKLKAKQQQLLRKISALKN</sequence>
<dbReference type="EMBL" id="JAICCE010000007">
    <property type="protein sequence ID" value="KAG9274964.1"/>
    <property type="molecule type" value="Genomic_DNA"/>
</dbReference>
<dbReference type="InterPro" id="IPR050433">
    <property type="entry name" value="Myc_transcription_factors"/>
</dbReference>
<dbReference type="SMART" id="SM00353">
    <property type="entry name" value="HLH"/>
    <property type="match status" value="1"/>
</dbReference>
<dbReference type="GO" id="GO:0046983">
    <property type="term" value="F:protein dimerization activity"/>
    <property type="evidence" value="ECO:0007669"/>
    <property type="project" value="InterPro"/>
</dbReference>